<evidence type="ECO:0000313" key="9">
    <source>
        <dbReference type="EMBL" id="MER6976555.1"/>
    </source>
</evidence>
<keyword evidence="10" id="KW-1185">Reference proteome</keyword>
<feature type="domain" description="ABC transmembrane type-1" evidence="8">
    <location>
        <begin position="94"/>
        <end position="309"/>
    </location>
</feature>
<feature type="transmembrane region" description="Helical" evidence="7">
    <location>
        <begin position="129"/>
        <end position="152"/>
    </location>
</feature>
<keyword evidence="5 7" id="KW-1133">Transmembrane helix</keyword>
<dbReference type="SUPFAM" id="SSF161098">
    <property type="entry name" value="MetI-like"/>
    <property type="match status" value="1"/>
</dbReference>
<dbReference type="Proteomes" id="UP001458415">
    <property type="component" value="Unassembled WGS sequence"/>
</dbReference>
<evidence type="ECO:0000256" key="1">
    <source>
        <dbReference type="ARBA" id="ARBA00004651"/>
    </source>
</evidence>
<evidence type="ECO:0000313" key="10">
    <source>
        <dbReference type="Proteomes" id="UP001458415"/>
    </source>
</evidence>
<dbReference type="PANTHER" id="PTHR30193">
    <property type="entry name" value="ABC TRANSPORTER PERMEASE PROTEIN"/>
    <property type="match status" value="1"/>
</dbReference>
<feature type="transmembrane region" description="Helical" evidence="7">
    <location>
        <begin position="231"/>
        <end position="252"/>
    </location>
</feature>
<dbReference type="Gene3D" id="1.10.3720.10">
    <property type="entry name" value="MetI-like"/>
    <property type="match status" value="1"/>
</dbReference>
<evidence type="ECO:0000256" key="5">
    <source>
        <dbReference type="ARBA" id="ARBA00022989"/>
    </source>
</evidence>
<accession>A0ABV1VX93</accession>
<dbReference type="RefSeq" id="WP_107419708.1">
    <property type="nucleotide sequence ID" value="NZ_MUBM01000093.1"/>
</dbReference>
<proteinExistence type="inferred from homology"/>
<feature type="transmembrane region" description="Helical" evidence="7">
    <location>
        <begin position="182"/>
        <end position="210"/>
    </location>
</feature>
<feature type="transmembrane region" description="Helical" evidence="7">
    <location>
        <begin position="288"/>
        <end position="310"/>
    </location>
</feature>
<keyword evidence="3" id="KW-1003">Cell membrane</keyword>
<evidence type="ECO:0000256" key="6">
    <source>
        <dbReference type="ARBA" id="ARBA00023136"/>
    </source>
</evidence>
<comment type="caution">
    <text evidence="9">The sequence shown here is derived from an EMBL/GenBank/DDBJ whole genome shotgun (WGS) entry which is preliminary data.</text>
</comment>
<evidence type="ECO:0000256" key="2">
    <source>
        <dbReference type="ARBA" id="ARBA00022448"/>
    </source>
</evidence>
<organism evidence="9 10">
    <name type="scientific">Streptomyces carpinensis</name>
    <dbReference type="NCBI Taxonomy" id="66369"/>
    <lineage>
        <taxon>Bacteria</taxon>
        <taxon>Bacillati</taxon>
        <taxon>Actinomycetota</taxon>
        <taxon>Actinomycetes</taxon>
        <taxon>Kitasatosporales</taxon>
        <taxon>Streptomycetaceae</taxon>
        <taxon>Streptomyces</taxon>
    </lineage>
</organism>
<evidence type="ECO:0000256" key="4">
    <source>
        <dbReference type="ARBA" id="ARBA00022692"/>
    </source>
</evidence>
<evidence type="ECO:0000259" key="8">
    <source>
        <dbReference type="PROSITE" id="PS50928"/>
    </source>
</evidence>
<keyword evidence="2 7" id="KW-0813">Transport</keyword>
<dbReference type="InterPro" id="IPR035906">
    <property type="entry name" value="MetI-like_sf"/>
</dbReference>
<dbReference type="InterPro" id="IPR000515">
    <property type="entry name" value="MetI-like"/>
</dbReference>
<feature type="transmembrane region" description="Helical" evidence="7">
    <location>
        <begin position="98"/>
        <end position="117"/>
    </location>
</feature>
<dbReference type="Pfam" id="PF00528">
    <property type="entry name" value="BPD_transp_1"/>
    <property type="match status" value="1"/>
</dbReference>
<reference evidence="9 10" key="1">
    <citation type="submission" date="2024-06" db="EMBL/GenBank/DDBJ databases">
        <title>The Natural Products Discovery Center: Release of the First 8490 Sequenced Strains for Exploring Actinobacteria Biosynthetic Diversity.</title>
        <authorList>
            <person name="Kalkreuter E."/>
            <person name="Kautsar S.A."/>
            <person name="Yang D."/>
            <person name="Bader C.D."/>
            <person name="Teijaro C.N."/>
            <person name="Fluegel L."/>
            <person name="Davis C.M."/>
            <person name="Simpson J.R."/>
            <person name="Lauterbach L."/>
            <person name="Steele A.D."/>
            <person name="Gui C."/>
            <person name="Meng S."/>
            <person name="Li G."/>
            <person name="Viehrig K."/>
            <person name="Ye F."/>
            <person name="Su P."/>
            <person name="Kiefer A.F."/>
            <person name="Nichols A."/>
            <person name="Cepeda A.J."/>
            <person name="Yan W."/>
            <person name="Fan B."/>
            <person name="Jiang Y."/>
            <person name="Adhikari A."/>
            <person name="Zheng C.-J."/>
            <person name="Schuster L."/>
            <person name="Cowan T.M."/>
            <person name="Smanski M.J."/>
            <person name="Chevrette M.G."/>
            <person name="De Carvalho L.P.S."/>
            <person name="Shen B."/>
        </authorList>
    </citation>
    <scope>NUCLEOTIDE SEQUENCE [LARGE SCALE GENOMIC DNA]</scope>
    <source>
        <strain evidence="9 10">NPDC000634</strain>
    </source>
</reference>
<evidence type="ECO:0000256" key="7">
    <source>
        <dbReference type="RuleBase" id="RU363032"/>
    </source>
</evidence>
<keyword evidence="4 7" id="KW-0812">Transmembrane</keyword>
<dbReference type="InterPro" id="IPR051393">
    <property type="entry name" value="ABC_transporter_permease"/>
</dbReference>
<protein>
    <submittedName>
        <fullName evidence="9">Sugar ABC transporter permease</fullName>
    </submittedName>
</protein>
<evidence type="ECO:0000256" key="3">
    <source>
        <dbReference type="ARBA" id="ARBA00022475"/>
    </source>
</evidence>
<dbReference type="PROSITE" id="PS50928">
    <property type="entry name" value="ABC_TM1"/>
    <property type="match status" value="1"/>
</dbReference>
<gene>
    <name evidence="9" type="ORF">ABT317_05805</name>
</gene>
<keyword evidence="6 7" id="KW-0472">Membrane</keyword>
<dbReference type="CDD" id="cd06261">
    <property type="entry name" value="TM_PBP2"/>
    <property type="match status" value="1"/>
</dbReference>
<feature type="transmembrane region" description="Helical" evidence="7">
    <location>
        <begin position="33"/>
        <end position="51"/>
    </location>
</feature>
<dbReference type="EMBL" id="JBEPCU010000051">
    <property type="protein sequence ID" value="MER6976555.1"/>
    <property type="molecule type" value="Genomic_DNA"/>
</dbReference>
<comment type="similarity">
    <text evidence="7">Belongs to the binding-protein-dependent transport system permease family.</text>
</comment>
<comment type="subcellular location">
    <subcellularLocation>
        <location evidence="1 7">Cell membrane</location>
        <topology evidence="1 7">Multi-pass membrane protein</topology>
    </subcellularLocation>
</comment>
<sequence>MSFTITPVPGQERYERIAREGEAAVRRWRKPPIAPYLFILPAIALLVFWIYRPLIETFQLSFYHWNLLPTAPKQPAGLSNYTALFHDRELGKAVINTILYIAAFLVCSVILPLVIALMSRRVSGRARTIYQALVFVPFLVTPVATSAVWRWLFDPYDGVIVVVLRKGFGIDIGSVFRSDHGALIAIIIIVGWQMLGFGVLVMTAGMAGISPDYAEAASVDGASNSTILRRITVPLLSPTILFLALMTILLSAQWTYPMIDVLTQGGPDNATTNIYYLLYEIAFNNFDAGMAGAAGTVFFLVFGAIAVLLVKLSDKLAFYDN</sequence>
<dbReference type="PANTHER" id="PTHR30193:SF37">
    <property type="entry name" value="INNER MEMBRANE ABC TRANSPORTER PERMEASE PROTEIN YCJO"/>
    <property type="match status" value="1"/>
</dbReference>
<name>A0ABV1VX93_9ACTN</name>